<feature type="transmembrane region" description="Helical" evidence="1">
    <location>
        <begin position="124"/>
        <end position="148"/>
    </location>
</feature>
<name>A0A1W1DEK4_9ZZZZ</name>
<sequence length="278" mass="30155">MAIPKTARMEEHLGKTAKINKVGLNAPFVWLKKGVSDFFAMPILAIFYGVLFTVVSYTAWHYLSTSAVLGDVSAPLLAVIILLLGPISAMSLYDASRRRAAGESPSILTVFSAAFKANGSCPSIFLSVILVVLAIAWMMFSPLIYAVFNTGSLHIVSENQTVVQAILADITSGDNQGFVIAYFIFTTVVGLIAFMISWFSFPMVLDKDCDPFTAVVTSLKAAMANKIIMLIWVPTVGILVLGALVLTVNFYFVGLVFIIPVLAHATWHAYKSMIGELK</sequence>
<dbReference type="AlphaFoldDB" id="A0A1W1DEK4"/>
<feature type="transmembrane region" description="Helical" evidence="1">
    <location>
        <begin position="38"/>
        <end position="60"/>
    </location>
</feature>
<evidence type="ECO:0000256" key="1">
    <source>
        <dbReference type="SAM" id="Phobius"/>
    </source>
</evidence>
<dbReference type="InterPro" id="IPR018692">
    <property type="entry name" value="DUF2189"/>
</dbReference>
<feature type="transmembrane region" description="Helical" evidence="1">
    <location>
        <begin position="179"/>
        <end position="201"/>
    </location>
</feature>
<reference evidence="2" key="1">
    <citation type="submission" date="2016-10" db="EMBL/GenBank/DDBJ databases">
        <authorList>
            <person name="de Groot N.N."/>
        </authorList>
    </citation>
    <scope>NUCLEOTIDE SEQUENCE</scope>
</reference>
<organism evidence="2">
    <name type="scientific">hydrothermal vent metagenome</name>
    <dbReference type="NCBI Taxonomy" id="652676"/>
    <lineage>
        <taxon>unclassified sequences</taxon>
        <taxon>metagenomes</taxon>
        <taxon>ecological metagenomes</taxon>
    </lineage>
</organism>
<dbReference type="EMBL" id="FPHS01000238">
    <property type="protein sequence ID" value="SFV79552.1"/>
    <property type="molecule type" value="Genomic_DNA"/>
</dbReference>
<gene>
    <name evidence="2" type="ORF">MNB_SUP05-11-420</name>
</gene>
<evidence type="ECO:0000313" key="2">
    <source>
        <dbReference type="EMBL" id="SFV79552.1"/>
    </source>
</evidence>
<feature type="transmembrane region" description="Helical" evidence="1">
    <location>
        <begin position="72"/>
        <end position="93"/>
    </location>
</feature>
<accession>A0A1W1DEK4</accession>
<protein>
    <submittedName>
        <fullName evidence="2">Putative cytochrome c oxidase, subunit I</fullName>
    </submittedName>
</protein>
<feature type="transmembrane region" description="Helical" evidence="1">
    <location>
        <begin position="227"/>
        <end position="245"/>
    </location>
</feature>
<keyword evidence="1" id="KW-0812">Transmembrane</keyword>
<dbReference type="Pfam" id="PF09955">
    <property type="entry name" value="DUF2189"/>
    <property type="match status" value="1"/>
</dbReference>
<keyword evidence="1" id="KW-0472">Membrane</keyword>
<proteinExistence type="predicted"/>
<keyword evidence="1" id="KW-1133">Transmembrane helix</keyword>
<feature type="transmembrane region" description="Helical" evidence="1">
    <location>
        <begin position="251"/>
        <end position="270"/>
    </location>
</feature>